<feature type="compositionally biased region" description="Low complexity" evidence="7">
    <location>
        <begin position="1"/>
        <end position="65"/>
    </location>
</feature>
<sequence>MVWVTTNPTPGPGTITTPGPGPGTCSTTPGPGPGTRTTPPGPGTCSTTPPGPGTCSTTPGTCSTTPPGPGECRRVVISDTNWPKAVNARLSLLIVSVAANGFIANYQKGALAVALQLFREELNITLFWQQLIISGYYITGYLSAISAGFISERVGRRDVLTVASVIYLVSLVVSATARSRSQILVARLIAGVHVGYAISLSPLYLSEAAPKGSKGLATITFAFFYALGLATSHLLGAVFTNVPDGWRYLFAVGALPSVLQILGLLMVPDSPPWLAHQGKLREAEMSLISLRSKTCEYVSEFQCILAEVKAQQCKRGIVAVFGSVTLRRALLLGSLLYFTYAISGVFVYLTFGISLVMRMGIQDLTTVFLVLGGVYAIGIVGVFVCVSLVECVGRRPLYLASVFIMALGLIITAVTIHASLLYTQDVDLPSVHPECEANTCRDCALNNQCGFCFSPGSVFDSSCVPTDYGYGFNEVSESGVCSNDTLLGTGVVVFAFDWCPFHYAWVALLGFGVFVFGFFLGVGSLIRTINSEIYPLWASSYANGLASSVALLTLVILNLVFLLLLRGTFRGLYGLFYVLGGINLFLFVVFLFLLPETKTRGRKHKERLFQRPLGCGVLVGRKKCTAC</sequence>
<dbReference type="SUPFAM" id="SSF103473">
    <property type="entry name" value="MFS general substrate transporter"/>
    <property type="match status" value="2"/>
</dbReference>
<evidence type="ECO:0000256" key="2">
    <source>
        <dbReference type="ARBA" id="ARBA00010992"/>
    </source>
</evidence>
<dbReference type="PROSITE" id="PS50850">
    <property type="entry name" value="MFS"/>
    <property type="match status" value="1"/>
</dbReference>
<proteinExistence type="inferred from homology"/>
<dbReference type="PROSITE" id="PS00217">
    <property type="entry name" value="SUGAR_TRANSPORT_2"/>
    <property type="match status" value="1"/>
</dbReference>
<feature type="region of interest" description="Disordered" evidence="7">
    <location>
        <begin position="1"/>
        <end position="67"/>
    </location>
</feature>
<evidence type="ECO:0000313" key="10">
    <source>
        <dbReference type="EMBL" id="KAK4292320.1"/>
    </source>
</evidence>
<feature type="transmembrane region" description="Helical" evidence="8">
    <location>
        <begin position="541"/>
        <end position="565"/>
    </location>
</feature>
<comment type="similarity">
    <text evidence="2">Belongs to the major facilitator superfamily. Sugar transporter (TC 2.A.1.1) family.</text>
</comment>
<dbReference type="PANTHER" id="PTHR48020">
    <property type="entry name" value="PROTON MYO-INOSITOL COTRANSPORTER"/>
    <property type="match status" value="1"/>
</dbReference>
<name>A0AAE1NLN4_9EUCA</name>
<keyword evidence="3" id="KW-0813">Transport</keyword>
<dbReference type="InterPro" id="IPR005828">
    <property type="entry name" value="MFS_sugar_transport-like"/>
</dbReference>
<dbReference type="GO" id="GO:0016324">
    <property type="term" value="C:apical plasma membrane"/>
    <property type="evidence" value="ECO:0007669"/>
    <property type="project" value="TreeGrafter"/>
</dbReference>
<reference evidence="10" key="1">
    <citation type="submission" date="2023-11" db="EMBL/GenBank/DDBJ databases">
        <title>Genome assemblies of two species of porcelain crab, Petrolisthes cinctipes and Petrolisthes manimaculis (Anomura: Porcellanidae).</title>
        <authorList>
            <person name="Angst P."/>
        </authorList>
    </citation>
    <scope>NUCLEOTIDE SEQUENCE</scope>
    <source>
        <strain evidence="10">PB745_02</strain>
        <tissue evidence="10">Gill</tissue>
    </source>
</reference>
<comment type="caution">
    <text evidence="10">The sequence shown here is derived from an EMBL/GenBank/DDBJ whole genome shotgun (WGS) entry which is preliminary data.</text>
</comment>
<dbReference type="InterPro" id="IPR005829">
    <property type="entry name" value="Sugar_transporter_CS"/>
</dbReference>
<dbReference type="InterPro" id="IPR020846">
    <property type="entry name" value="MFS_dom"/>
</dbReference>
<keyword evidence="6 8" id="KW-0472">Membrane</keyword>
<dbReference type="Proteomes" id="UP001292094">
    <property type="component" value="Unassembled WGS sequence"/>
</dbReference>
<gene>
    <name evidence="10" type="ORF">Pmani_034917</name>
</gene>
<keyword evidence="5 8" id="KW-1133">Transmembrane helix</keyword>
<feature type="transmembrane region" description="Helical" evidence="8">
    <location>
        <begin position="127"/>
        <end position="147"/>
    </location>
</feature>
<dbReference type="Pfam" id="PF00083">
    <property type="entry name" value="Sugar_tr"/>
    <property type="match status" value="2"/>
</dbReference>
<feature type="transmembrane region" description="Helical" evidence="8">
    <location>
        <begin position="159"/>
        <end position="177"/>
    </location>
</feature>
<dbReference type="PROSITE" id="PS00216">
    <property type="entry name" value="SUGAR_TRANSPORT_1"/>
    <property type="match status" value="1"/>
</dbReference>
<evidence type="ECO:0000256" key="6">
    <source>
        <dbReference type="ARBA" id="ARBA00023136"/>
    </source>
</evidence>
<dbReference type="PANTHER" id="PTHR48020:SF12">
    <property type="entry name" value="PROTON MYO-INOSITOL COTRANSPORTER"/>
    <property type="match status" value="1"/>
</dbReference>
<dbReference type="EMBL" id="JAWZYT010004871">
    <property type="protein sequence ID" value="KAK4292320.1"/>
    <property type="molecule type" value="Genomic_DNA"/>
</dbReference>
<keyword evidence="4 8" id="KW-0812">Transmembrane</keyword>
<dbReference type="GO" id="GO:0005366">
    <property type="term" value="F:myo-inositol:proton symporter activity"/>
    <property type="evidence" value="ECO:0007669"/>
    <property type="project" value="TreeGrafter"/>
</dbReference>
<feature type="transmembrane region" description="Helical" evidence="8">
    <location>
        <begin position="571"/>
        <end position="594"/>
    </location>
</feature>
<evidence type="ECO:0000256" key="5">
    <source>
        <dbReference type="ARBA" id="ARBA00022989"/>
    </source>
</evidence>
<comment type="subcellular location">
    <subcellularLocation>
        <location evidence="1">Membrane</location>
        <topology evidence="1">Multi-pass membrane protein</topology>
    </subcellularLocation>
</comment>
<feature type="transmembrane region" description="Helical" evidence="8">
    <location>
        <begin position="503"/>
        <end position="529"/>
    </location>
</feature>
<evidence type="ECO:0000256" key="4">
    <source>
        <dbReference type="ARBA" id="ARBA00022692"/>
    </source>
</evidence>
<dbReference type="Gene3D" id="1.20.1250.20">
    <property type="entry name" value="MFS general substrate transporter like domains"/>
    <property type="match status" value="2"/>
</dbReference>
<organism evidence="10 11">
    <name type="scientific">Petrolisthes manimaculis</name>
    <dbReference type="NCBI Taxonomy" id="1843537"/>
    <lineage>
        <taxon>Eukaryota</taxon>
        <taxon>Metazoa</taxon>
        <taxon>Ecdysozoa</taxon>
        <taxon>Arthropoda</taxon>
        <taxon>Crustacea</taxon>
        <taxon>Multicrustacea</taxon>
        <taxon>Malacostraca</taxon>
        <taxon>Eumalacostraca</taxon>
        <taxon>Eucarida</taxon>
        <taxon>Decapoda</taxon>
        <taxon>Pleocyemata</taxon>
        <taxon>Anomura</taxon>
        <taxon>Galatheoidea</taxon>
        <taxon>Porcellanidae</taxon>
        <taxon>Petrolisthes</taxon>
    </lineage>
</organism>
<accession>A0AAE1NLN4</accession>
<evidence type="ECO:0000256" key="3">
    <source>
        <dbReference type="ARBA" id="ARBA00022448"/>
    </source>
</evidence>
<evidence type="ECO:0000259" key="9">
    <source>
        <dbReference type="PROSITE" id="PS50850"/>
    </source>
</evidence>
<feature type="transmembrane region" description="Helical" evidence="8">
    <location>
        <begin position="183"/>
        <end position="204"/>
    </location>
</feature>
<evidence type="ECO:0000256" key="7">
    <source>
        <dbReference type="SAM" id="MobiDB-lite"/>
    </source>
</evidence>
<feature type="domain" description="Major facilitator superfamily (MFS) profile" evidence="9">
    <location>
        <begin position="93"/>
        <end position="598"/>
    </location>
</feature>
<protein>
    <recommendedName>
        <fullName evidence="9">Major facilitator superfamily (MFS) profile domain-containing protein</fullName>
    </recommendedName>
</protein>
<evidence type="ECO:0000313" key="11">
    <source>
        <dbReference type="Proteomes" id="UP001292094"/>
    </source>
</evidence>
<dbReference type="InterPro" id="IPR003663">
    <property type="entry name" value="Sugar/inositol_transpt"/>
</dbReference>
<feature type="transmembrane region" description="Helical" evidence="8">
    <location>
        <begin position="335"/>
        <end position="361"/>
    </location>
</feature>
<dbReference type="AlphaFoldDB" id="A0AAE1NLN4"/>
<dbReference type="InterPro" id="IPR036259">
    <property type="entry name" value="MFS_trans_sf"/>
</dbReference>
<dbReference type="PRINTS" id="PR00171">
    <property type="entry name" value="SUGRTRNSPORT"/>
</dbReference>
<evidence type="ECO:0000256" key="8">
    <source>
        <dbReference type="SAM" id="Phobius"/>
    </source>
</evidence>
<feature type="transmembrane region" description="Helical" evidence="8">
    <location>
        <begin position="367"/>
        <end position="389"/>
    </location>
</feature>
<evidence type="ECO:0000256" key="1">
    <source>
        <dbReference type="ARBA" id="ARBA00004141"/>
    </source>
</evidence>
<feature type="transmembrane region" description="Helical" evidence="8">
    <location>
        <begin position="396"/>
        <end position="422"/>
    </location>
</feature>
<feature type="transmembrane region" description="Helical" evidence="8">
    <location>
        <begin position="216"/>
        <end position="239"/>
    </location>
</feature>
<keyword evidence="11" id="KW-1185">Reference proteome</keyword>
<dbReference type="InterPro" id="IPR050814">
    <property type="entry name" value="Myo-inositol_Transporter"/>
</dbReference>